<dbReference type="PANTHER" id="PTHR33445:SF2">
    <property type="entry name" value="ATP SYNTHASE SUBUNIT B', CHLOROPLASTIC"/>
    <property type="match status" value="1"/>
</dbReference>
<proteinExistence type="predicted"/>
<sequence length="214" mass="23166">MVAIRRKPSAVLSGVLLAGSTLYFASGPAFRAGPARTAEEVASAISPSTQQLVIASNALLLANLPEPAHAGGMFDFGVTLPFVALTFLAMMAALNALWYAPVTSEMDDRNDKLLQTLSESTDMLTEADEIQVEYTEQIRVAREQASKAVAAYRKKTEESIDRQLRSAAAEREQKAAEVKVKLDVDVEGKMKAAESEIQKRKTVFVKETLAAVSM</sequence>
<dbReference type="AlphaFoldDB" id="A0A7S1KY04"/>
<dbReference type="InterPro" id="IPR050059">
    <property type="entry name" value="ATP_synthase_B_chain"/>
</dbReference>
<dbReference type="EMBL" id="HBGE01001614">
    <property type="protein sequence ID" value="CAD9087406.1"/>
    <property type="molecule type" value="Transcribed_RNA"/>
</dbReference>
<feature type="transmembrane region" description="Helical" evidence="1">
    <location>
        <begin position="80"/>
        <end position="100"/>
    </location>
</feature>
<accession>A0A7S1KY04</accession>
<name>A0A7S1KY04_ALECA</name>
<keyword evidence="1" id="KW-0812">Transmembrane</keyword>
<evidence type="ECO:0000313" key="2">
    <source>
        <dbReference type="EMBL" id="CAD9087406.1"/>
    </source>
</evidence>
<reference evidence="2" key="1">
    <citation type="submission" date="2021-01" db="EMBL/GenBank/DDBJ databases">
        <authorList>
            <person name="Corre E."/>
            <person name="Pelletier E."/>
            <person name="Niang G."/>
            <person name="Scheremetjew M."/>
            <person name="Finn R."/>
            <person name="Kale V."/>
            <person name="Holt S."/>
            <person name="Cochrane G."/>
            <person name="Meng A."/>
            <person name="Brown T."/>
            <person name="Cohen L."/>
        </authorList>
    </citation>
    <scope>NUCLEOTIDE SEQUENCE</scope>
    <source>
        <strain evidence="2">OF101</strain>
    </source>
</reference>
<protein>
    <submittedName>
        <fullName evidence="2">Uncharacterized protein</fullName>
    </submittedName>
</protein>
<keyword evidence="1" id="KW-1133">Transmembrane helix</keyword>
<dbReference type="GO" id="GO:0046961">
    <property type="term" value="F:proton-transporting ATPase activity, rotational mechanism"/>
    <property type="evidence" value="ECO:0007669"/>
    <property type="project" value="TreeGrafter"/>
</dbReference>
<evidence type="ECO:0000256" key="1">
    <source>
        <dbReference type="SAM" id="Phobius"/>
    </source>
</evidence>
<keyword evidence="1" id="KW-0472">Membrane</keyword>
<dbReference type="PANTHER" id="PTHR33445">
    <property type="entry name" value="ATP SYNTHASE SUBUNIT B', CHLOROPLASTIC"/>
    <property type="match status" value="1"/>
</dbReference>
<dbReference type="CDD" id="cd06503">
    <property type="entry name" value="ATP-synt_Fo_b"/>
    <property type="match status" value="1"/>
</dbReference>
<organism evidence="2">
    <name type="scientific">Alexandrium catenella</name>
    <name type="common">Red tide dinoflagellate</name>
    <name type="synonym">Gonyaulax catenella</name>
    <dbReference type="NCBI Taxonomy" id="2925"/>
    <lineage>
        <taxon>Eukaryota</taxon>
        <taxon>Sar</taxon>
        <taxon>Alveolata</taxon>
        <taxon>Dinophyceae</taxon>
        <taxon>Gonyaulacales</taxon>
        <taxon>Pyrocystaceae</taxon>
        <taxon>Alexandrium</taxon>
    </lineage>
</organism>
<gene>
    <name evidence="2" type="ORF">ACAT0790_LOCUS980</name>
</gene>